<reference evidence="2 3" key="1">
    <citation type="submission" date="2017-11" db="EMBL/GenBank/DDBJ databases">
        <title>De-novo sequencing of pomegranate (Punica granatum L.) genome.</title>
        <authorList>
            <person name="Akparov Z."/>
            <person name="Amiraslanov A."/>
            <person name="Hajiyeva S."/>
            <person name="Abbasov M."/>
            <person name="Kaur K."/>
            <person name="Hamwieh A."/>
            <person name="Solovyev V."/>
            <person name="Salamov A."/>
            <person name="Braich B."/>
            <person name="Kosarev P."/>
            <person name="Mahmoud A."/>
            <person name="Hajiyev E."/>
            <person name="Babayeva S."/>
            <person name="Izzatullayeva V."/>
            <person name="Mammadov A."/>
            <person name="Mammadov A."/>
            <person name="Sharifova S."/>
            <person name="Ojaghi J."/>
            <person name="Eynullazada K."/>
            <person name="Bayramov B."/>
            <person name="Abdulazimova A."/>
            <person name="Shahmuradov I."/>
        </authorList>
    </citation>
    <scope>NUCLEOTIDE SEQUENCE [LARGE SCALE GENOMIC DNA]</scope>
    <source>
        <strain evidence="3">cv. AG2017</strain>
        <tissue evidence="2">Leaf</tissue>
    </source>
</reference>
<comment type="caution">
    <text evidence="2">The sequence shown here is derived from an EMBL/GenBank/DDBJ whole genome shotgun (WGS) entry which is preliminary data.</text>
</comment>
<dbReference type="Proteomes" id="UP000233551">
    <property type="component" value="Unassembled WGS sequence"/>
</dbReference>
<evidence type="ECO:0000313" key="2">
    <source>
        <dbReference type="EMBL" id="PKI60306.1"/>
    </source>
</evidence>
<feature type="compositionally biased region" description="Basic and acidic residues" evidence="1">
    <location>
        <begin position="198"/>
        <end position="210"/>
    </location>
</feature>
<accession>A0A2I0JXW9</accession>
<feature type="compositionally biased region" description="Basic and acidic residues" evidence="1">
    <location>
        <begin position="225"/>
        <end position="240"/>
    </location>
</feature>
<feature type="region of interest" description="Disordered" evidence="1">
    <location>
        <begin position="166"/>
        <end position="395"/>
    </location>
</feature>
<evidence type="ECO:0000313" key="3">
    <source>
        <dbReference type="Proteomes" id="UP000233551"/>
    </source>
</evidence>
<sequence length="395" mass="43720">MTIYYFSFKSVEWNFCYFYYMELHLSRVYQFVIEARFSTFLVDPLYRSPAHVVAPLDIPEALRMGCSVSKFNKDEMGHTYLYYNPLHRRFDDLNPWRNKADRATAADPASIKQLLADDDSVTGGGSNDQGRKSSVSACVPSADKATGVPPLMDECIVKLPPTPQQMMKAEGAKGESTSGEVTHGTAEKKNVGGSSDGTGREEVVTPREEEVASLATPKEEEEEEPREKEAQDSGKDRSDEPTNNNNEEENKGEDQDDDNLGLRDREDSIFYPGSPSFREYCFSSDDTSAGANSREHIDVPDNLIEDDDHGESNGIDQMKDSATIKSKKEDNNDSAVIDDPVKKPHEPAGTQPGKKSRRARAKRFLVGLPRTSSGGVRNLWSVSSCSPHRTAGKAS</sequence>
<organism evidence="2 3">
    <name type="scientific">Punica granatum</name>
    <name type="common">Pomegranate</name>
    <dbReference type="NCBI Taxonomy" id="22663"/>
    <lineage>
        <taxon>Eukaryota</taxon>
        <taxon>Viridiplantae</taxon>
        <taxon>Streptophyta</taxon>
        <taxon>Embryophyta</taxon>
        <taxon>Tracheophyta</taxon>
        <taxon>Spermatophyta</taxon>
        <taxon>Magnoliopsida</taxon>
        <taxon>eudicotyledons</taxon>
        <taxon>Gunneridae</taxon>
        <taxon>Pentapetalae</taxon>
        <taxon>rosids</taxon>
        <taxon>malvids</taxon>
        <taxon>Myrtales</taxon>
        <taxon>Lythraceae</taxon>
        <taxon>Punica</taxon>
    </lineage>
</organism>
<name>A0A2I0JXW9_PUNGR</name>
<dbReference type="EMBL" id="PGOL01001168">
    <property type="protein sequence ID" value="PKI60306.1"/>
    <property type="molecule type" value="Genomic_DNA"/>
</dbReference>
<gene>
    <name evidence="2" type="ORF">CRG98_019242</name>
</gene>
<protein>
    <submittedName>
        <fullName evidence="2">Uncharacterized protein</fullName>
    </submittedName>
</protein>
<dbReference type="AlphaFoldDB" id="A0A2I0JXW9"/>
<feature type="compositionally biased region" description="Polar residues" evidence="1">
    <location>
        <begin position="370"/>
        <end position="387"/>
    </location>
</feature>
<proteinExistence type="predicted"/>
<keyword evidence="3" id="KW-1185">Reference proteome</keyword>
<feature type="region of interest" description="Disordered" evidence="1">
    <location>
        <begin position="116"/>
        <end position="148"/>
    </location>
</feature>
<evidence type="ECO:0000256" key="1">
    <source>
        <dbReference type="SAM" id="MobiDB-lite"/>
    </source>
</evidence>
<feature type="compositionally biased region" description="Basic residues" evidence="1">
    <location>
        <begin position="354"/>
        <end position="363"/>
    </location>
</feature>